<protein>
    <submittedName>
        <fullName evidence="4">TetR/AcrR family transcriptional regulator</fullName>
    </submittedName>
</protein>
<sequence>MMTMNKRNLQKQRIMRFFIDAAKEIIKTEGIKNITARRVGETAGYSYATIYNYFKDMNTLLTYCAFDFLEDCYEHVITFKDDKWDCKEQLIIYNIEFFKYFAENPEIFKLVYLEDLGKIPEELSKRPSISRLILDNLNESSKKGYLQKNSIDLLLELMGASIHGKLLFYLNRPNENQDLDFVLQVIEKEIEFLLNNNEVKNYE</sequence>
<evidence type="ECO:0000256" key="1">
    <source>
        <dbReference type="ARBA" id="ARBA00023125"/>
    </source>
</evidence>
<evidence type="ECO:0000259" key="3">
    <source>
        <dbReference type="PROSITE" id="PS50977"/>
    </source>
</evidence>
<dbReference type="PANTHER" id="PTHR43479">
    <property type="entry name" value="ACREF/ENVCD OPERON REPRESSOR-RELATED"/>
    <property type="match status" value="1"/>
</dbReference>
<dbReference type="AlphaFoldDB" id="A0A833HQ80"/>
<dbReference type="GO" id="GO:0003677">
    <property type="term" value="F:DNA binding"/>
    <property type="evidence" value="ECO:0007669"/>
    <property type="project" value="UniProtKB-UniRule"/>
</dbReference>
<organism evidence="4 5">
    <name type="scientific">Alkaliphilus serpentinus</name>
    <dbReference type="NCBI Taxonomy" id="1482731"/>
    <lineage>
        <taxon>Bacteria</taxon>
        <taxon>Bacillati</taxon>
        <taxon>Bacillota</taxon>
        <taxon>Clostridia</taxon>
        <taxon>Peptostreptococcales</taxon>
        <taxon>Natronincolaceae</taxon>
        <taxon>Alkaliphilus</taxon>
    </lineage>
</organism>
<keyword evidence="1 2" id="KW-0238">DNA-binding</keyword>
<reference evidence="4 5" key="1">
    <citation type="submission" date="2019-10" db="EMBL/GenBank/DDBJ databases">
        <title>Alkaliphilus serpentinus sp. nov. and Alkaliphilus pronyensis sp. nov., two novel anaerobic alkaliphilic species isolated from the serpentinized-hosted hydrothermal field of the Prony Bay (New Caledonia).</title>
        <authorList>
            <person name="Postec A."/>
        </authorList>
    </citation>
    <scope>NUCLEOTIDE SEQUENCE [LARGE SCALE GENOMIC DNA]</scope>
    <source>
        <strain evidence="4 5">LacT</strain>
    </source>
</reference>
<dbReference type="OrthoDB" id="5366068at2"/>
<proteinExistence type="predicted"/>
<name>A0A833HQ80_9FIRM</name>
<dbReference type="PANTHER" id="PTHR43479:SF11">
    <property type="entry name" value="ACREF_ENVCD OPERON REPRESSOR-RELATED"/>
    <property type="match status" value="1"/>
</dbReference>
<evidence type="ECO:0000313" key="5">
    <source>
        <dbReference type="Proteomes" id="UP000465601"/>
    </source>
</evidence>
<feature type="DNA-binding region" description="H-T-H motif" evidence="2">
    <location>
        <begin position="35"/>
        <end position="54"/>
    </location>
</feature>
<keyword evidence="5" id="KW-1185">Reference proteome</keyword>
<dbReference type="Proteomes" id="UP000465601">
    <property type="component" value="Unassembled WGS sequence"/>
</dbReference>
<dbReference type="Gene3D" id="1.10.357.10">
    <property type="entry name" value="Tetracycline Repressor, domain 2"/>
    <property type="match status" value="1"/>
</dbReference>
<evidence type="ECO:0000313" key="4">
    <source>
        <dbReference type="EMBL" id="KAB3531558.1"/>
    </source>
</evidence>
<dbReference type="InterPro" id="IPR001647">
    <property type="entry name" value="HTH_TetR"/>
</dbReference>
<dbReference type="PRINTS" id="PR00455">
    <property type="entry name" value="HTHTETR"/>
</dbReference>
<dbReference type="SUPFAM" id="SSF46689">
    <property type="entry name" value="Homeodomain-like"/>
    <property type="match status" value="1"/>
</dbReference>
<dbReference type="PROSITE" id="PS50977">
    <property type="entry name" value="HTH_TETR_2"/>
    <property type="match status" value="1"/>
</dbReference>
<dbReference type="InterPro" id="IPR009057">
    <property type="entry name" value="Homeodomain-like_sf"/>
</dbReference>
<dbReference type="EMBL" id="WBZB01000013">
    <property type="protein sequence ID" value="KAB3531558.1"/>
    <property type="molecule type" value="Genomic_DNA"/>
</dbReference>
<feature type="domain" description="HTH tetR-type" evidence="3">
    <location>
        <begin position="12"/>
        <end position="72"/>
    </location>
</feature>
<accession>A0A833HQ80</accession>
<dbReference type="InterPro" id="IPR050624">
    <property type="entry name" value="HTH-type_Tx_Regulator"/>
</dbReference>
<gene>
    <name evidence="4" type="ORF">F8153_05125</name>
</gene>
<evidence type="ECO:0000256" key="2">
    <source>
        <dbReference type="PROSITE-ProRule" id="PRU00335"/>
    </source>
</evidence>
<comment type="caution">
    <text evidence="4">The sequence shown here is derived from an EMBL/GenBank/DDBJ whole genome shotgun (WGS) entry which is preliminary data.</text>
</comment>
<dbReference type="Pfam" id="PF00440">
    <property type="entry name" value="TetR_N"/>
    <property type="match status" value="1"/>
</dbReference>